<feature type="region of interest" description="Disordered" evidence="1">
    <location>
        <begin position="1"/>
        <end position="38"/>
    </location>
</feature>
<evidence type="ECO:0000256" key="1">
    <source>
        <dbReference type="SAM" id="MobiDB-lite"/>
    </source>
</evidence>
<organism evidence="2">
    <name type="scientific">uncultured Mycobacteriales bacterium</name>
    <dbReference type="NCBI Taxonomy" id="581187"/>
    <lineage>
        <taxon>Bacteria</taxon>
        <taxon>Bacillati</taxon>
        <taxon>Actinomycetota</taxon>
        <taxon>Actinomycetes</taxon>
        <taxon>Mycobacteriales</taxon>
        <taxon>environmental samples</taxon>
    </lineage>
</organism>
<gene>
    <name evidence="2" type="ORF">AVDCRST_MAG41-83</name>
</gene>
<protein>
    <submittedName>
        <fullName evidence="2">Uncharacterized protein</fullName>
    </submittedName>
</protein>
<proteinExistence type="predicted"/>
<dbReference type="AlphaFoldDB" id="A0A6J4H466"/>
<evidence type="ECO:0000313" key="2">
    <source>
        <dbReference type="EMBL" id="CAA9213742.1"/>
    </source>
</evidence>
<feature type="non-terminal residue" evidence="2">
    <location>
        <position position="1"/>
    </location>
</feature>
<accession>A0A6J4H466</accession>
<feature type="non-terminal residue" evidence="2">
    <location>
        <position position="38"/>
    </location>
</feature>
<dbReference type="EMBL" id="CADCTP010000010">
    <property type="protein sequence ID" value="CAA9213742.1"/>
    <property type="molecule type" value="Genomic_DNA"/>
</dbReference>
<sequence length="38" mass="4254">EPARRARTPARPGHGGRPRRRPGTARPVRPHPRPGRGR</sequence>
<reference evidence="2" key="1">
    <citation type="submission" date="2020-02" db="EMBL/GenBank/DDBJ databases">
        <authorList>
            <person name="Meier V. D."/>
        </authorList>
    </citation>
    <scope>NUCLEOTIDE SEQUENCE</scope>
    <source>
        <strain evidence="2">AVDCRST_MAG41</strain>
    </source>
</reference>
<name>A0A6J4H466_9ACTN</name>